<evidence type="ECO:0000313" key="19">
    <source>
        <dbReference type="EMBL" id="MTT31396.1"/>
    </source>
</evidence>
<dbReference type="Pfam" id="PF22629">
    <property type="entry name" value="ACT_AHAS_ss"/>
    <property type="match status" value="1"/>
</dbReference>
<keyword evidence="11 16" id="KW-1133">Transmembrane helix</keyword>
<dbReference type="PANTHER" id="PTHR23517">
    <property type="entry name" value="RESISTANCE PROTEIN MDTM, PUTATIVE-RELATED-RELATED"/>
    <property type="match status" value="1"/>
</dbReference>
<accession>A0A6N8CTR6</accession>
<dbReference type="GO" id="GO:0005737">
    <property type="term" value="C:cytoplasm"/>
    <property type="evidence" value="ECO:0007669"/>
    <property type="project" value="UniProtKB-ARBA"/>
</dbReference>
<protein>
    <recommendedName>
        <fullName evidence="6">acetolactate synthase</fullName>
        <ecNumber evidence="6">2.2.1.6</ecNumber>
    </recommendedName>
    <alternativeName>
        <fullName evidence="14">Acetohydroxy-acid synthase small subunit</fullName>
    </alternativeName>
</protein>
<evidence type="ECO:0000256" key="14">
    <source>
        <dbReference type="ARBA" id="ARBA00031510"/>
    </source>
</evidence>
<feature type="transmembrane region" description="Helical" evidence="16">
    <location>
        <begin position="337"/>
        <end position="358"/>
    </location>
</feature>
<dbReference type="PROSITE" id="PS00216">
    <property type="entry name" value="SUGAR_TRANSPORT_1"/>
    <property type="match status" value="1"/>
</dbReference>
<dbReference type="SUPFAM" id="SSF103473">
    <property type="entry name" value="MFS general substrate transporter"/>
    <property type="match status" value="1"/>
</dbReference>
<feature type="transmembrane region" description="Helical" evidence="16">
    <location>
        <begin position="303"/>
        <end position="325"/>
    </location>
</feature>
<comment type="catalytic activity">
    <reaction evidence="15">
        <text>2 pyruvate + H(+) = (2S)-2-acetolactate + CO2</text>
        <dbReference type="Rhea" id="RHEA:25249"/>
        <dbReference type="ChEBI" id="CHEBI:15361"/>
        <dbReference type="ChEBI" id="CHEBI:15378"/>
        <dbReference type="ChEBI" id="CHEBI:16526"/>
        <dbReference type="ChEBI" id="CHEBI:58476"/>
        <dbReference type="EC" id="2.2.1.6"/>
    </reaction>
</comment>
<evidence type="ECO:0000256" key="4">
    <source>
        <dbReference type="ARBA" id="ARBA00006341"/>
    </source>
</evidence>
<gene>
    <name evidence="19" type="primary">ilvN</name>
    <name evidence="19" type="ORF">GMB86_05100</name>
</gene>
<feature type="transmembrane region" description="Helical" evidence="16">
    <location>
        <begin position="459"/>
        <end position="478"/>
    </location>
</feature>
<keyword evidence="8" id="KW-1003">Cell membrane</keyword>
<evidence type="ECO:0000256" key="8">
    <source>
        <dbReference type="ARBA" id="ARBA00022475"/>
    </source>
</evidence>
<evidence type="ECO:0000256" key="16">
    <source>
        <dbReference type="SAM" id="Phobius"/>
    </source>
</evidence>
<dbReference type="OrthoDB" id="9793283at2"/>
<keyword evidence="12 16" id="KW-0472">Membrane</keyword>
<feature type="transmembrane region" description="Helical" evidence="16">
    <location>
        <begin position="198"/>
        <end position="215"/>
    </location>
</feature>
<feature type="transmembrane region" description="Helical" evidence="16">
    <location>
        <begin position="132"/>
        <end position="157"/>
    </location>
</feature>
<dbReference type="InterPro" id="IPR045865">
    <property type="entry name" value="ACT-like_dom_sf"/>
</dbReference>
<dbReference type="EMBL" id="WNHB01000006">
    <property type="protein sequence ID" value="MTT31396.1"/>
    <property type="molecule type" value="Genomic_DNA"/>
</dbReference>
<keyword evidence="20" id="KW-1185">Reference proteome</keyword>
<dbReference type="InterPro" id="IPR050171">
    <property type="entry name" value="MFS_Transporters"/>
</dbReference>
<feature type="domain" description="Major facilitator superfamily (MFS) profile" evidence="17">
    <location>
        <begin position="103"/>
        <end position="485"/>
    </location>
</feature>
<evidence type="ECO:0000256" key="7">
    <source>
        <dbReference type="ARBA" id="ARBA00022448"/>
    </source>
</evidence>
<feature type="transmembrane region" description="Helical" evidence="16">
    <location>
        <begin position="227"/>
        <end position="249"/>
    </location>
</feature>
<comment type="caution">
    <text evidence="19">The sequence shown here is derived from an EMBL/GenBank/DDBJ whole genome shotgun (WGS) entry which is preliminary data.</text>
</comment>
<dbReference type="InterPro" id="IPR004789">
    <property type="entry name" value="Acetalactate_synth_ssu"/>
</dbReference>
<evidence type="ECO:0000256" key="9">
    <source>
        <dbReference type="ARBA" id="ARBA00022605"/>
    </source>
</evidence>
<dbReference type="GO" id="GO:0022857">
    <property type="term" value="F:transmembrane transporter activity"/>
    <property type="evidence" value="ECO:0007669"/>
    <property type="project" value="InterPro"/>
</dbReference>
<evidence type="ECO:0000256" key="6">
    <source>
        <dbReference type="ARBA" id="ARBA00013145"/>
    </source>
</evidence>
<comment type="similarity">
    <text evidence="4">Belongs to the acetolactate synthase small subunit family.</text>
</comment>
<dbReference type="InterPro" id="IPR005829">
    <property type="entry name" value="Sugar_transporter_CS"/>
</dbReference>
<dbReference type="InterPro" id="IPR011701">
    <property type="entry name" value="MFS"/>
</dbReference>
<dbReference type="GO" id="GO:0003984">
    <property type="term" value="F:acetolactate synthase activity"/>
    <property type="evidence" value="ECO:0007669"/>
    <property type="project" value="UniProtKB-EC"/>
</dbReference>
<dbReference type="PANTHER" id="PTHR23517:SF13">
    <property type="entry name" value="MAJOR FACILITATOR SUPERFAMILY MFS_1"/>
    <property type="match status" value="1"/>
</dbReference>
<keyword evidence="10 16" id="KW-0812">Transmembrane</keyword>
<evidence type="ECO:0000256" key="2">
    <source>
        <dbReference type="ARBA" id="ARBA00004974"/>
    </source>
</evidence>
<dbReference type="GO" id="GO:1990610">
    <property type="term" value="F:acetolactate synthase regulator activity"/>
    <property type="evidence" value="ECO:0007669"/>
    <property type="project" value="InterPro"/>
</dbReference>
<dbReference type="UniPathway" id="UPA00049">
    <property type="reaction ID" value="UER00059"/>
</dbReference>
<dbReference type="InterPro" id="IPR039557">
    <property type="entry name" value="AHAS_ACT"/>
</dbReference>
<evidence type="ECO:0000256" key="10">
    <source>
        <dbReference type="ARBA" id="ARBA00022692"/>
    </source>
</evidence>
<dbReference type="NCBIfam" id="TIGR00119">
    <property type="entry name" value="acolac_sm"/>
    <property type="match status" value="1"/>
</dbReference>
<feature type="transmembrane region" description="Helical" evidence="16">
    <location>
        <begin position="365"/>
        <end position="386"/>
    </location>
</feature>
<evidence type="ECO:0000313" key="20">
    <source>
        <dbReference type="Proteomes" id="UP000440978"/>
    </source>
</evidence>
<feature type="transmembrane region" description="Helical" evidence="16">
    <location>
        <begin position="102"/>
        <end position="120"/>
    </location>
</feature>
<dbReference type="Proteomes" id="UP000440978">
    <property type="component" value="Unassembled WGS sequence"/>
</dbReference>
<dbReference type="CDD" id="cd04878">
    <property type="entry name" value="ACT_AHAS"/>
    <property type="match status" value="1"/>
</dbReference>
<evidence type="ECO:0000256" key="15">
    <source>
        <dbReference type="ARBA" id="ARBA00048670"/>
    </source>
</evidence>
<organism evidence="19 20">
    <name type="scientific">Terrilactibacillus tamarindi</name>
    <dbReference type="NCBI Taxonomy" id="2599694"/>
    <lineage>
        <taxon>Bacteria</taxon>
        <taxon>Bacillati</taxon>
        <taxon>Bacillota</taxon>
        <taxon>Bacilli</taxon>
        <taxon>Bacillales</taxon>
        <taxon>Bacillaceae</taxon>
        <taxon>Terrilactibacillus</taxon>
    </lineage>
</organism>
<sequence>MDPMQTRQISVIVKDQPGILTKVSSLFSQSGLNIDTLTVGKYKEQHTSRMKISLTTEDNNLEKVLKQLENLIDVIHVNVIDQNPALNIIGNRLNSIFSNRTVAFWLVAYSLFITLLGTNIPSPLLAVYRIEWHLSPGMVTLLFAIYAIVVIPTIIISGQLSDQLGRRKLLIPGVMFSIIGSLFFVLSNNITMLLISRVFQGLSVGMLNGVAVAALTELDKKQNRIKAAFIGAMAVTVGNALGPILSGFLGEYAPLPTKLSYLIHILLAVPGFIGLLYMSEKVRPRKTIQLHKPFVPNAIRGRFYLSGMTSFVAWSIMSLMLSVIPSYTNQLVGSSNLVISGAIVALVLIISTVSQLTLKKLPVQSLVLTGYLLLILGLVALVLTLLTQSLVLLFLTTVLIGFGHGPTFAGSLALTNNISPDQQRGDIIASFYVLTYLGVSLPVLGLGFIAHWIGLNQAIEWYTILMTGMILLSMYYWFMDRKAEKQVRELTVE</sequence>
<dbReference type="InterPro" id="IPR002912">
    <property type="entry name" value="ACT_dom"/>
</dbReference>
<evidence type="ECO:0000259" key="17">
    <source>
        <dbReference type="PROSITE" id="PS50850"/>
    </source>
</evidence>
<dbReference type="Gene3D" id="1.20.1250.20">
    <property type="entry name" value="MFS general substrate transporter like domains"/>
    <property type="match status" value="1"/>
</dbReference>
<evidence type="ECO:0000256" key="12">
    <source>
        <dbReference type="ARBA" id="ARBA00023136"/>
    </source>
</evidence>
<keyword evidence="7" id="KW-0813">Transport</keyword>
<keyword evidence="13" id="KW-0100">Branched-chain amino acid biosynthesis</keyword>
<dbReference type="InterPro" id="IPR054480">
    <property type="entry name" value="AHAS_small-like_ACT"/>
</dbReference>
<evidence type="ECO:0000256" key="13">
    <source>
        <dbReference type="ARBA" id="ARBA00023304"/>
    </source>
</evidence>
<dbReference type="GO" id="GO:0005886">
    <property type="term" value="C:plasma membrane"/>
    <property type="evidence" value="ECO:0007669"/>
    <property type="project" value="UniProtKB-SubCell"/>
</dbReference>
<evidence type="ECO:0000256" key="1">
    <source>
        <dbReference type="ARBA" id="ARBA00004651"/>
    </source>
</evidence>
<comment type="pathway">
    <text evidence="2">Amino-acid biosynthesis; L-isoleucine biosynthesis; L-isoleucine from 2-oxobutanoate: step 1/4.</text>
</comment>
<evidence type="ECO:0000256" key="3">
    <source>
        <dbReference type="ARBA" id="ARBA00005025"/>
    </source>
</evidence>
<dbReference type="PROSITE" id="PS50850">
    <property type="entry name" value="MFS"/>
    <property type="match status" value="1"/>
</dbReference>
<dbReference type="AlphaFoldDB" id="A0A6N8CTR6"/>
<dbReference type="EC" id="2.2.1.6" evidence="6"/>
<dbReference type="InterPro" id="IPR036259">
    <property type="entry name" value="MFS_trans_sf"/>
</dbReference>
<dbReference type="InterPro" id="IPR020846">
    <property type="entry name" value="MFS_dom"/>
</dbReference>
<comment type="subcellular location">
    <subcellularLocation>
        <location evidence="1">Cell membrane</location>
        <topology evidence="1">Multi-pass membrane protein</topology>
    </subcellularLocation>
</comment>
<dbReference type="GO" id="GO:0009099">
    <property type="term" value="P:L-valine biosynthetic process"/>
    <property type="evidence" value="ECO:0007669"/>
    <property type="project" value="UniProtKB-UniPathway"/>
</dbReference>
<feature type="transmembrane region" description="Helical" evidence="16">
    <location>
        <begin position="392"/>
        <end position="415"/>
    </location>
</feature>
<keyword evidence="19" id="KW-0808">Transferase</keyword>
<dbReference type="GO" id="GO:0009097">
    <property type="term" value="P:isoleucine biosynthetic process"/>
    <property type="evidence" value="ECO:0007669"/>
    <property type="project" value="UniProtKB-UniPathway"/>
</dbReference>
<feature type="transmembrane region" description="Helical" evidence="16">
    <location>
        <begin position="427"/>
        <end position="453"/>
    </location>
</feature>
<comment type="pathway">
    <text evidence="3">Amino-acid biosynthesis; L-valine biosynthesis; L-valine from pyruvate: step 1/4.</text>
</comment>
<name>A0A6N8CTR6_9BACI</name>
<feature type="domain" description="ACT" evidence="18">
    <location>
        <begin position="8"/>
        <end position="82"/>
    </location>
</feature>
<proteinExistence type="inferred from homology"/>
<feature type="transmembrane region" description="Helical" evidence="16">
    <location>
        <begin position="169"/>
        <end position="186"/>
    </location>
</feature>
<comment type="subunit">
    <text evidence="5">Dimer of large and small chains.</text>
</comment>
<feature type="transmembrane region" description="Helical" evidence="16">
    <location>
        <begin position="261"/>
        <end position="282"/>
    </location>
</feature>
<reference evidence="19 20" key="1">
    <citation type="submission" date="2019-11" db="EMBL/GenBank/DDBJ databases">
        <title>Terrilactibacillus tamarindus sp. nov. BCM23-1 isolated from bark of Tamarindus indica.</title>
        <authorList>
            <person name="Kingkaew E."/>
            <person name="Tanasupawat S."/>
        </authorList>
    </citation>
    <scope>NUCLEOTIDE SEQUENCE [LARGE SCALE GENOMIC DNA]</scope>
    <source>
        <strain evidence="19 20">BCM23-1</strain>
    </source>
</reference>
<keyword evidence="9" id="KW-0028">Amino-acid biosynthesis</keyword>
<evidence type="ECO:0000256" key="5">
    <source>
        <dbReference type="ARBA" id="ARBA00011744"/>
    </source>
</evidence>
<dbReference type="PROSITE" id="PS51671">
    <property type="entry name" value="ACT"/>
    <property type="match status" value="1"/>
</dbReference>
<evidence type="ECO:0000256" key="11">
    <source>
        <dbReference type="ARBA" id="ARBA00022989"/>
    </source>
</evidence>
<dbReference type="Gene3D" id="3.30.70.260">
    <property type="match status" value="1"/>
</dbReference>
<evidence type="ECO:0000259" key="18">
    <source>
        <dbReference type="PROSITE" id="PS51671"/>
    </source>
</evidence>
<dbReference type="SUPFAM" id="SSF55021">
    <property type="entry name" value="ACT-like"/>
    <property type="match status" value="1"/>
</dbReference>
<dbReference type="UniPathway" id="UPA00047">
    <property type="reaction ID" value="UER00055"/>
</dbReference>
<dbReference type="Pfam" id="PF07690">
    <property type="entry name" value="MFS_1"/>
    <property type="match status" value="1"/>
</dbReference>